<sequence length="37" mass="4396">MGIQLEISRIKLLHRIVIELNNNLIEIFCKPSRKSYI</sequence>
<gene>
    <name evidence="1" type="ORF">LEP1GSC186_2972</name>
</gene>
<evidence type="ECO:0000313" key="2">
    <source>
        <dbReference type="Proteomes" id="UP000012153"/>
    </source>
</evidence>
<comment type="caution">
    <text evidence="1">The sequence shown here is derived from an EMBL/GenBank/DDBJ whole genome shotgun (WGS) entry which is preliminary data.</text>
</comment>
<accession>M6U9H3</accession>
<reference evidence="1 2" key="1">
    <citation type="submission" date="2013-01" db="EMBL/GenBank/DDBJ databases">
        <authorList>
            <person name="Harkins D.M."/>
            <person name="Durkin A.S."/>
            <person name="Brinkac L.M."/>
            <person name="Haft D.H."/>
            <person name="Selengut J.D."/>
            <person name="Sanka R."/>
            <person name="DePew J."/>
            <person name="Purushe J."/>
            <person name="Matthias M.A."/>
            <person name="Vinetz J.M."/>
            <person name="Sutton G.G."/>
            <person name="Nierman W.C."/>
            <person name="Fouts D.E."/>
        </authorList>
    </citation>
    <scope>NUCLEOTIDE SEQUENCE [LARGE SCALE GENOMIC DNA]</scope>
    <source>
        <strain evidence="1 2">ZUN142</strain>
    </source>
</reference>
<dbReference type="Proteomes" id="UP000012153">
    <property type="component" value="Unassembled WGS sequence"/>
</dbReference>
<dbReference type="EMBL" id="AHOP02000023">
    <property type="protein sequence ID" value="EMO41155.1"/>
    <property type="molecule type" value="Genomic_DNA"/>
</dbReference>
<organism evidence="1 2">
    <name type="scientific">Leptospira noguchii serovar Autumnalis str. ZUN142</name>
    <dbReference type="NCBI Taxonomy" id="1085540"/>
    <lineage>
        <taxon>Bacteria</taxon>
        <taxon>Pseudomonadati</taxon>
        <taxon>Spirochaetota</taxon>
        <taxon>Spirochaetia</taxon>
        <taxon>Leptospirales</taxon>
        <taxon>Leptospiraceae</taxon>
        <taxon>Leptospira</taxon>
    </lineage>
</organism>
<dbReference type="AlphaFoldDB" id="M6U9H3"/>
<name>M6U9H3_9LEPT</name>
<evidence type="ECO:0000313" key="1">
    <source>
        <dbReference type="EMBL" id="EMO41155.1"/>
    </source>
</evidence>
<protein>
    <submittedName>
        <fullName evidence="1">Uncharacterized protein</fullName>
    </submittedName>
</protein>
<proteinExistence type="predicted"/>